<evidence type="ECO:0000313" key="7">
    <source>
        <dbReference type="EMBL" id="GLR68581.1"/>
    </source>
</evidence>
<dbReference type="EMBL" id="BSOS01000090">
    <property type="protein sequence ID" value="GLR68581.1"/>
    <property type="molecule type" value="Genomic_DNA"/>
</dbReference>
<dbReference type="InterPro" id="IPR039538">
    <property type="entry name" value="BetI_C"/>
</dbReference>
<evidence type="ECO:0000256" key="5">
    <source>
        <dbReference type="PROSITE-ProRule" id="PRU00335"/>
    </source>
</evidence>
<feature type="DNA-binding region" description="H-T-H motif" evidence="5">
    <location>
        <begin position="31"/>
        <end position="50"/>
    </location>
</feature>
<proteinExistence type="predicted"/>
<gene>
    <name evidence="7" type="ORF">GCM10010909_32620</name>
</gene>
<evidence type="ECO:0000259" key="6">
    <source>
        <dbReference type="PROSITE" id="PS50977"/>
    </source>
</evidence>
<comment type="caution">
    <text evidence="7">The sequence shown here is derived from an EMBL/GenBank/DDBJ whole genome shotgun (WGS) entry which is preliminary data.</text>
</comment>
<dbReference type="PANTHER" id="PTHR30055:SF148">
    <property type="entry name" value="TETR-FAMILY TRANSCRIPTIONAL REGULATOR"/>
    <property type="match status" value="1"/>
</dbReference>
<feature type="domain" description="HTH tetR-type" evidence="6">
    <location>
        <begin position="8"/>
        <end position="68"/>
    </location>
</feature>
<evidence type="ECO:0000256" key="1">
    <source>
        <dbReference type="ARBA" id="ARBA00022491"/>
    </source>
</evidence>
<evidence type="ECO:0000256" key="2">
    <source>
        <dbReference type="ARBA" id="ARBA00023015"/>
    </source>
</evidence>
<reference evidence="8" key="1">
    <citation type="journal article" date="2019" name="Int. J. Syst. Evol. Microbiol.">
        <title>The Global Catalogue of Microorganisms (GCM) 10K type strain sequencing project: providing services to taxonomists for standard genome sequencing and annotation.</title>
        <authorList>
            <consortium name="The Broad Institute Genomics Platform"/>
            <consortium name="The Broad Institute Genome Sequencing Center for Infectious Disease"/>
            <person name="Wu L."/>
            <person name="Ma J."/>
        </authorList>
    </citation>
    <scope>NUCLEOTIDE SEQUENCE [LARGE SCALE GENOMIC DNA]</scope>
    <source>
        <strain evidence="8">NBRC 112502</strain>
    </source>
</reference>
<keyword evidence="2" id="KW-0805">Transcription regulation</keyword>
<dbReference type="Pfam" id="PF00440">
    <property type="entry name" value="TetR_N"/>
    <property type="match status" value="1"/>
</dbReference>
<sequence>MPAIVDHDERRREVTEAAFRLVAKSGLAALTVRAVADEVGCSTAVVSHYFENKRQLLIQTYELSADRAASRFFAARDSQADLAGCLAVLLPLDAARADDWNVWFCFWGEAVADPELGMRQRARVANTIGFIATLLRRDWPRLRTAGEPLVEHLASRILSALLGVAVQALFSPALWPPARQLQIITDELASLDHHGASL</sequence>
<organism evidence="7 8">
    <name type="scientific">Acidocella aquatica</name>
    <dbReference type="NCBI Taxonomy" id="1922313"/>
    <lineage>
        <taxon>Bacteria</taxon>
        <taxon>Pseudomonadati</taxon>
        <taxon>Pseudomonadota</taxon>
        <taxon>Alphaproteobacteria</taxon>
        <taxon>Acetobacterales</taxon>
        <taxon>Acidocellaceae</taxon>
        <taxon>Acidocella</taxon>
    </lineage>
</organism>
<protein>
    <recommendedName>
        <fullName evidence="6">HTH tetR-type domain-containing protein</fullName>
    </recommendedName>
</protein>
<dbReference type="InterPro" id="IPR001647">
    <property type="entry name" value="HTH_TetR"/>
</dbReference>
<keyword evidence="1" id="KW-0678">Repressor</keyword>
<dbReference type="InterPro" id="IPR036271">
    <property type="entry name" value="Tet_transcr_reg_TetR-rel_C_sf"/>
</dbReference>
<dbReference type="PROSITE" id="PS50977">
    <property type="entry name" value="HTH_TETR_2"/>
    <property type="match status" value="1"/>
</dbReference>
<dbReference type="InterPro" id="IPR009057">
    <property type="entry name" value="Homeodomain-like_sf"/>
</dbReference>
<evidence type="ECO:0000256" key="3">
    <source>
        <dbReference type="ARBA" id="ARBA00023125"/>
    </source>
</evidence>
<dbReference type="PANTHER" id="PTHR30055">
    <property type="entry name" value="HTH-TYPE TRANSCRIPTIONAL REGULATOR RUTR"/>
    <property type="match status" value="1"/>
</dbReference>
<name>A0ABQ6ACP2_9PROT</name>
<dbReference type="Pfam" id="PF13977">
    <property type="entry name" value="TetR_C_6"/>
    <property type="match status" value="1"/>
</dbReference>
<keyword evidence="3 5" id="KW-0238">DNA-binding</keyword>
<keyword evidence="8" id="KW-1185">Reference proteome</keyword>
<dbReference type="SUPFAM" id="SSF46689">
    <property type="entry name" value="Homeodomain-like"/>
    <property type="match status" value="1"/>
</dbReference>
<dbReference type="Proteomes" id="UP001156641">
    <property type="component" value="Unassembled WGS sequence"/>
</dbReference>
<dbReference type="RefSeq" id="WP_284259425.1">
    <property type="nucleotide sequence ID" value="NZ_BSOS01000090.1"/>
</dbReference>
<dbReference type="Gene3D" id="1.10.357.10">
    <property type="entry name" value="Tetracycline Repressor, domain 2"/>
    <property type="match status" value="1"/>
</dbReference>
<dbReference type="SUPFAM" id="SSF48498">
    <property type="entry name" value="Tetracyclin repressor-like, C-terminal domain"/>
    <property type="match status" value="1"/>
</dbReference>
<accession>A0ABQ6ACP2</accession>
<dbReference type="InterPro" id="IPR050109">
    <property type="entry name" value="HTH-type_TetR-like_transc_reg"/>
</dbReference>
<keyword evidence="4" id="KW-0804">Transcription</keyword>
<evidence type="ECO:0000256" key="4">
    <source>
        <dbReference type="ARBA" id="ARBA00023163"/>
    </source>
</evidence>
<evidence type="ECO:0000313" key="8">
    <source>
        <dbReference type="Proteomes" id="UP001156641"/>
    </source>
</evidence>